<dbReference type="AlphaFoldDB" id="A0AAV3URN4"/>
<comment type="caution">
    <text evidence="1">The sequence shown here is derived from an EMBL/GenBank/DDBJ whole genome shotgun (WGS) entry which is preliminary data.</text>
</comment>
<dbReference type="Proteomes" id="UP001501729">
    <property type="component" value="Unassembled WGS sequence"/>
</dbReference>
<accession>A0AAV3URN4</accession>
<gene>
    <name evidence="1" type="ORF">GCM10025751_56110</name>
</gene>
<reference evidence="1 2" key="1">
    <citation type="journal article" date="2019" name="Int. J. Syst. Evol. Microbiol.">
        <title>The Global Catalogue of Microorganisms (GCM) 10K type strain sequencing project: providing services to taxonomists for standard genome sequencing and annotation.</title>
        <authorList>
            <consortium name="The Broad Institute Genomics Platform"/>
            <consortium name="The Broad Institute Genome Sequencing Center for Infectious Disease"/>
            <person name="Wu L."/>
            <person name="Ma J."/>
        </authorList>
    </citation>
    <scope>NUCLEOTIDE SEQUENCE [LARGE SCALE GENOMIC DNA]</scope>
    <source>
        <strain evidence="1 2">JCM 17504</strain>
    </source>
</reference>
<evidence type="ECO:0000313" key="2">
    <source>
        <dbReference type="Proteomes" id="UP001501729"/>
    </source>
</evidence>
<organism evidence="1 2">
    <name type="scientific">Haladaptatus pallidirubidus</name>
    <dbReference type="NCBI Taxonomy" id="1008152"/>
    <lineage>
        <taxon>Archaea</taxon>
        <taxon>Methanobacteriati</taxon>
        <taxon>Methanobacteriota</taxon>
        <taxon>Stenosarchaea group</taxon>
        <taxon>Halobacteria</taxon>
        <taxon>Halobacteriales</taxon>
        <taxon>Haladaptataceae</taxon>
        <taxon>Haladaptatus</taxon>
    </lineage>
</organism>
<keyword evidence="2" id="KW-1185">Reference proteome</keyword>
<dbReference type="EMBL" id="BAABKX010000030">
    <property type="protein sequence ID" value="GAA5065320.1"/>
    <property type="molecule type" value="Genomic_DNA"/>
</dbReference>
<proteinExistence type="predicted"/>
<name>A0AAV3URN4_9EURY</name>
<dbReference type="GeneID" id="68617221"/>
<dbReference type="RefSeq" id="WP_227779074.1">
    <property type="nucleotide sequence ID" value="NZ_BAABKX010000030.1"/>
</dbReference>
<sequence>MLDDHREIDSDRIATTILENDGGRKLTIRIVDDGHAVLTYNRLMNSISKTPIEKDHLDGNGRHHVDRHRTEGQVLEAVQGLGPEFITWMHPRYRWVFEPEYRSE</sequence>
<protein>
    <submittedName>
        <fullName evidence="1">Uncharacterized protein</fullName>
    </submittedName>
</protein>
<evidence type="ECO:0000313" key="1">
    <source>
        <dbReference type="EMBL" id="GAA5065320.1"/>
    </source>
</evidence>